<dbReference type="AlphaFoldDB" id="A0A2G5DXI0"/>
<accession>A0A2G5DXI0</accession>
<dbReference type="OrthoDB" id="1298252at2759"/>
<dbReference type="SMART" id="SM00579">
    <property type="entry name" value="FBD"/>
    <property type="match status" value="1"/>
</dbReference>
<dbReference type="Pfam" id="PF08387">
    <property type="entry name" value="FBD"/>
    <property type="match status" value="1"/>
</dbReference>
<sequence length="138" mass="16161">MRYLKLTNWSSKNFATTQLLVERLKNFPIQTLVLEIKKCIFYSGDDEWTEQFSLEGTFHHLKSVKIRNLMGCQNELKFLEFLVKNFMFLKKIVIRAASISSKYQENELINFTDKLQLLSKAFPNVGISFISKKGLNEL</sequence>
<reference evidence="2 3" key="1">
    <citation type="submission" date="2017-09" db="EMBL/GenBank/DDBJ databases">
        <title>WGS assembly of Aquilegia coerulea Goldsmith.</title>
        <authorList>
            <person name="Hodges S."/>
            <person name="Kramer E."/>
            <person name="Nordborg M."/>
            <person name="Tomkins J."/>
            <person name="Borevitz J."/>
            <person name="Derieg N."/>
            <person name="Yan J."/>
            <person name="Mihaltcheva S."/>
            <person name="Hayes R.D."/>
            <person name="Rokhsar D."/>
        </authorList>
    </citation>
    <scope>NUCLEOTIDE SEQUENCE [LARGE SCALE GENOMIC DNA]</scope>
    <source>
        <strain evidence="3">cv. Goldsmith</strain>
    </source>
</reference>
<name>A0A2G5DXI0_AQUCA</name>
<keyword evidence="3" id="KW-1185">Reference proteome</keyword>
<dbReference type="STRING" id="218851.A0A2G5DXI0"/>
<dbReference type="Proteomes" id="UP000230069">
    <property type="component" value="Unassembled WGS sequence"/>
</dbReference>
<organism evidence="2 3">
    <name type="scientific">Aquilegia coerulea</name>
    <name type="common">Rocky mountain columbine</name>
    <dbReference type="NCBI Taxonomy" id="218851"/>
    <lineage>
        <taxon>Eukaryota</taxon>
        <taxon>Viridiplantae</taxon>
        <taxon>Streptophyta</taxon>
        <taxon>Embryophyta</taxon>
        <taxon>Tracheophyta</taxon>
        <taxon>Spermatophyta</taxon>
        <taxon>Magnoliopsida</taxon>
        <taxon>Ranunculales</taxon>
        <taxon>Ranunculaceae</taxon>
        <taxon>Thalictroideae</taxon>
        <taxon>Aquilegia</taxon>
    </lineage>
</organism>
<dbReference type="InParanoid" id="A0A2G5DXI0"/>
<proteinExistence type="predicted"/>
<dbReference type="InterPro" id="IPR006566">
    <property type="entry name" value="FBD"/>
</dbReference>
<gene>
    <name evidence="2" type="ORF">AQUCO_01400663v1</name>
</gene>
<dbReference type="EMBL" id="KZ305031">
    <property type="protein sequence ID" value="PIA48233.1"/>
    <property type="molecule type" value="Genomic_DNA"/>
</dbReference>
<evidence type="ECO:0000313" key="2">
    <source>
        <dbReference type="EMBL" id="PIA48233.1"/>
    </source>
</evidence>
<feature type="domain" description="FBD" evidence="1">
    <location>
        <begin position="57"/>
        <end position="130"/>
    </location>
</feature>
<evidence type="ECO:0000313" key="3">
    <source>
        <dbReference type="Proteomes" id="UP000230069"/>
    </source>
</evidence>
<evidence type="ECO:0000259" key="1">
    <source>
        <dbReference type="SMART" id="SM00579"/>
    </source>
</evidence>
<protein>
    <recommendedName>
        <fullName evidence="1">FBD domain-containing protein</fullName>
    </recommendedName>
</protein>